<sequence>MPKPRPDYLDDPRTQRITKAMTAAHVAVYQATGGAIGRRFRAGRRYLRNAPPVCLLTTIGRKSRRPRTVPLLYLSDGERVVVVASQGGMPRHPAWYLNLRDNPNVLVQIQRYRRPMRARTAGKREREELWPRLVEMYPDYEDYQSWTDREIPVVICEPA</sequence>
<evidence type="ECO:0000313" key="4">
    <source>
        <dbReference type="Proteomes" id="UP000572680"/>
    </source>
</evidence>
<dbReference type="PANTHER" id="PTHR39428:SF3">
    <property type="entry name" value="DEAZAFLAVIN-DEPENDENT NITROREDUCTASE"/>
    <property type="match status" value="1"/>
</dbReference>
<accession>A0A7W3QNI5</accession>
<reference evidence="3 4" key="1">
    <citation type="submission" date="2020-08" db="EMBL/GenBank/DDBJ databases">
        <title>Genomic Encyclopedia of Type Strains, Phase IV (KMG-IV): sequencing the most valuable type-strain genomes for metagenomic binning, comparative biology and taxonomic classification.</title>
        <authorList>
            <person name="Goeker M."/>
        </authorList>
    </citation>
    <scope>NUCLEOTIDE SEQUENCE [LARGE SCALE GENOMIC DNA]</scope>
    <source>
        <strain evidence="3 4">DSM 44197</strain>
    </source>
</reference>
<evidence type="ECO:0000256" key="2">
    <source>
        <dbReference type="ARBA" id="ARBA00049106"/>
    </source>
</evidence>
<proteinExistence type="inferred from homology"/>
<dbReference type="PANTHER" id="PTHR39428">
    <property type="entry name" value="F420H(2)-DEPENDENT QUINONE REDUCTASE RV1261C"/>
    <property type="match status" value="1"/>
</dbReference>
<organism evidence="3 4">
    <name type="scientific">Actinomadura namibiensis</name>
    <dbReference type="NCBI Taxonomy" id="182080"/>
    <lineage>
        <taxon>Bacteria</taxon>
        <taxon>Bacillati</taxon>
        <taxon>Actinomycetota</taxon>
        <taxon>Actinomycetes</taxon>
        <taxon>Streptosporangiales</taxon>
        <taxon>Thermomonosporaceae</taxon>
        <taxon>Actinomadura</taxon>
    </lineage>
</organism>
<dbReference type="GO" id="GO:0070967">
    <property type="term" value="F:coenzyme F420 binding"/>
    <property type="evidence" value="ECO:0007669"/>
    <property type="project" value="TreeGrafter"/>
</dbReference>
<dbReference type="InterPro" id="IPR012349">
    <property type="entry name" value="Split_barrel_FMN-bd"/>
</dbReference>
<dbReference type="GO" id="GO:0005886">
    <property type="term" value="C:plasma membrane"/>
    <property type="evidence" value="ECO:0007669"/>
    <property type="project" value="TreeGrafter"/>
</dbReference>
<dbReference type="Pfam" id="PF04075">
    <property type="entry name" value="F420H2_quin_red"/>
    <property type="match status" value="1"/>
</dbReference>
<dbReference type="GO" id="GO:0016491">
    <property type="term" value="F:oxidoreductase activity"/>
    <property type="evidence" value="ECO:0007669"/>
    <property type="project" value="InterPro"/>
</dbReference>
<gene>
    <name evidence="3" type="ORF">HNR61_005244</name>
</gene>
<comment type="caution">
    <text evidence="3">The sequence shown here is derived from an EMBL/GenBank/DDBJ whole genome shotgun (WGS) entry which is preliminary data.</text>
</comment>
<dbReference type="EMBL" id="JACJIA010000007">
    <property type="protein sequence ID" value="MBA8953591.1"/>
    <property type="molecule type" value="Genomic_DNA"/>
</dbReference>
<comment type="similarity">
    <text evidence="1">Belongs to the F420H(2)-dependent quinone reductase family.</text>
</comment>
<comment type="catalytic activity">
    <reaction evidence="2">
        <text>oxidized coenzyme F420-(gamma-L-Glu)(n) + a quinol + H(+) = reduced coenzyme F420-(gamma-L-Glu)(n) + a quinone</text>
        <dbReference type="Rhea" id="RHEA:39663"/>
        <dbReference type="Rhea" id="RHEA-COMP:12939"/>
        <dbReference type="Rhea" id="RHEA-COMP:14378"/>
        <dbReference type="ChEBI" id="CHEBI:15378"/>
        <dbReference type="ChEBI" id="CHEBI:24646"/>
        <dbReference type="ChEBI" id="CHEBI:132124"/>
        <dbReference type="ChEBI" id="CHEBI:133980"/>
        <dbReference type="ChEBI" id="CHEBI:139511"/>
    </reaction>
</comment>
<dbReference type="SUPFAM" id="SSF50475">
    <property type="entry name" value="FMN-binding split barrel"/>
    <property type="match status" value="1"/>
</dbReference>
<dbReference type="AlphaFoldDB" id="A0A7W3QNI5"/>
<evidence type="ECO:0000256" key="1">
    <source>
        <dbReference type="ARBA" id="ARBA00008710"/>
    </source>
</evidence>
<dbReference type="Proteomes" id="UP000572680">
    <property type="component" value="Unassembled WGS sequence"/>
</dbReference>
<dbReference type="Gene3D" id="2.30.110.10">
    <property type="entry name" value="Electron Transport, Fmn-binding Protein, Chain A"/>
    <property type="match status" value="1"/>
</dbReference>
<dbReference type="RefSeq" id="WP_312898097.1">
    <property type="nucleotide sequence ID" value="NZ_BAAALP010000066.1"/>
</dbReference>
<keyword evidence="4" id="KW-1185">Reference proteome</keyword>
<dbReference type="NCBIfam" id="TIGR00026">
    <property type="entry name" value="hi_GC_TIGR00026"/>
    <property type="match status" value="1"/>
</dbReference>
<protein>
    <submittedName>
        <fullName evidence="3">Deazaflavin-dependent oxidoreductase (Nitroreductase family)</fullName>
    </submittedName>
</protein>
<evidence type="ECO:0000313" key="3">
    <source>
        <dbReference type="EMBL" id="MBA8953591.1"/>
    </source>
</evidence>
<name>A0A7W3QNI5_ACTNM</name>
<dbReference type="InterPro" id="IPR004378">
    <property type="entry name" value="F420H2_quin_Rdtase"/>
</dbReference>